<comment type="similarity">
    <text evidence="1">Belongs to the short-chain dehydrogenases/reductases (SDR) family.</text>
</comment>
<proteinExistence type="inferred from homology"/>
<dbReference type="Gene3D" id="3.40.50.720">
    <property type="entry name" value="NAD(P)-binding Rossmann-like Domain"/>
    <property type="match status" value="1"/>
</dbReference>
<organism evidence="5 6">
    <name type="scientific">Cercophora newfieldiana</name>
    <dbReference type="NCBI Taxonomy" id="92897"/>
    <lineage>
        <taxon>Eukaryota</taxon>
        <taxon>Fungi</taxon>
        <taxon>Dikarya</taxon>
        <taxon>Ascomycota</taxon>
        <taxon>Pezizomycotina</taxon>
        <taxon>Sordariomycetes</taxon>
        <taxon>Sordariomycetidae</taxon>
        <taxon>Sordariales</taxon>
        <taxon>Lasiosphaeriaceae</taxon>
        <taxon>Cercophora</taxon>
    </lineage>
</organism>
<dbReference type="Pfam" id="PF00106">
    <property type="entry name" value="adh_short"/>
    <property type="match status" value="1"/>
</dbReference>
<dbReference type="EMBL" id="JAULSV010000004">
    <property type="protein sequence ID" value="KAK0647059.1"/>
    <property type="molecule type" value="Genomic_DNA"/>
</dbReference>
<dbReference type="PANTHER" id="PTHR43544">
    <property type="entry name" value="SHORT-CHAIN DEHYDROGENASE/REDUCTASE"/>
    <property type="match status" value="1"/>
</dbReference>
<dbReference type="InterPro" id="IPR002347">
    <property type="entry name" value="SDR_fam"/>
</dbReference>
<reference evidence="5" key="1">
    <citation type="submission" date="2023-06" db="EMBL/GenBank/DDBJ databases">
        <title>Genome-scale phylogeny and comparative genomics of the fungal order Sordariales.</title>
        <authorList>
            <consortium name="Lawrence Berkeley National Laboratory"/>
            <person name="Hensen N."/>
            <person name="Bonometti L."/>
            <person name="Westerberg I."/>
            <person name="Brannstrom I.O."/>
            <person name="Guillou S."/>
            <person name="Cros-Aarteil S."/>
            <person name="Calhoun S."/>
            <person name="Haridas S."/>
            <person name="Kuo A."/>
            <person name="Mondo S."/>
            <person name="Pangilinan J."/>
            <person name="Riley R."/>
            <person name="Labutti K."/>
            <person name="Andreopoulos B."/>
            <person name="Lipzen A."/>
            <person name="Chen C."/>
            <person name="Yanf M."/>
            <person name="Daum C."/>
            <person name="Ng V."/>
            <person name="Clum A."/>
            <person name="Steindorff A."/>
            <person name="Ohm R."/>
            <person name="Martin F."/>
            <person name="Silar P."/>
            <person name="Natvig D."/>
            <person name="Lalanne C."/>
            <person name="Gautier V."/>
            <person name="Ament-Velasquez S.L."/>
            <person name="Kruys A."/>
            <person name="Hutchinson M.I."/>
            <person name="Powell A.J."/>
            <person name="Barry K."/>
            <person name="Miller A.N."/>
            <person name="Grigoriev I.V."/>
            <person name="Debuchy R."/>
            <person name="Gladieux P."/>
            <person name="Thoren M.H."/>
            <person name="Johannesson H."/>
        </authorList>
    </citation>
    <scope>NUCLEOTIDE SEQUENCE</scope>
    <source>
        <strain evidence="5">SMH2532-1</strain>
    </source>
</reference>
<sequence length="282" mass="29649">MHRWRGLGGISGSQHQTSEHPATTSNPASRKMVTTVLITGANRGIGKGFVSLYLSRPDHTIIAAARDPGCWSVQGFKTLPAAQGSKILLVKVDSASNTDALDAIKTIKAAGIDHLDLVIANAGIVVYSQPVATLSLADLRTQFEVNTFGPVRLFQATVPLLKAARDPKFVVISSVIGSTTDAVAFSAQFGLGSYGASKAAVNHLVRRMHFENEWLTALALHPGAVSSDMGAAAYDALGEGAEPSVNVEDSVNGQVKLIDNATRESISENGGFLSFDGSSLQY</sequence>
<comment type="caution">
    <text evidence="5">The sequence shown here is derived from an EMBL/GenBank/DDBJ whole genome shotgun (WGS) entry which is preliminary data.</text>
</comment>
<dbReference type="AlphaFoldDB" id="A0AA40CS18"/>
<dbReference type="InterPro" id="IPR051468">
    <property type="entry name" value="Fungal_SecMetab_SDRs"/>
</dbReference>
<evidence type="ECO:0000313" key="6">
    <source>
        <dbReference type="Proteomes" id="UP001174936"/>
    </source>
</evidence>
<keyword evidence="2" id="KW-0521">NADP</keyword>
<dbReference type="PANTHER" id="PTHR43544:SF7">
    <property type="entry name" value="NADB-LER2"/>
    <property type="match status" value="1"/>
</dbReference>
<feature type="compositionally biased region" description="Polar residues" evidence="4">
    <location>
        <begin position="12"/>
        <end position="28"/>
    </location>
</feature>
<dbReference type="PRINTS" id="PR00081">
    <property type="entry name" value="GDHRDH"/>
</dbReference>
<protein>
    <submittedName>
        <fullName evidence="5">Aflatoxin biosynthesis ketoreductase nor-1</fullName>
    </submittedName>
</protein>
<dbReference type="CDD" id="cd05325">
    <property type="entry name" value="carb_red_sniffer_like_SDR_c"/>
    <property type="match status" value="1"/>
</dbReference>
<dbReference type="GO" id="GO:0016491">
    <property type="term" value="F:oxidoreductase activity"/>
    <property type="evidence" value="ECO:0007669"/>
    <property type="project" value="UniProtKB-KW"/>
</dbReference>
<feature type="region of interest" description="Disordered" evidence="4">
    <location>
        <begin position="1"/>
        <end position="29"/>
    </location>
</feature>
<evidence type="ECO:0000256" key="4">
    <source>
        <dbReference type="SAM" id="MobiDB-lite"/>
    </source>
</evidence>
<keyword evidence="3" id="KW-0560">Oxidoreductase</keyword>
<gene>
    <name evidence="5" type="ORF">B0T16DRAFT_414644</name>
</gene>
<name>A0AA40CS18_9PEZI</name>
<evidence type="ECO:0000256" key="2">
    <source>
        <dbReference type="ARBA" id="ARBA00022857"/>
    </source>
</evidence>
<evidence type="ECO:0000256" key="1">
    <source>
        <dbReference type="ARBA" id="ARBA00006484"/>
    </source>
</evidence>
<evidence type="ECO:0000256" key="3">
    <source>
        <dbReference type="ARBA" id="ARBA00023002"/>
    </source>
</evidence>
<dbReference type="SUPFAM" id="SSF51735">
    <property type="entry name" value="NAD(P)-binding Rossmann-fold domains"/>
    <property type="match status" value="1"/>
</dbReference>
<keyword evidence="6" id="KW-1185">Reference proteome</keyword>
<accession>A0AA40CS18</accession>
<dbReference type="InterPro" id="IPR036291">
    <property type="entry name" value="NAD(P)-bd_dom_sf"/>
</dbReference>
<evidence type="ECO:0000313" key="5">
    <source>
        <dbReference type="EMBL" id="KAK0647059.1"/>
    </source>
</evidence>
<feature type="compositionally biased region" description="Gly residues" evidence="4">
    <location>
        <begin position="1"/>
        <end position="11"/>
    </location>
</feature>
<dbReference type="Proteomes" id="UP001174936">
    <property type="component" value="Unassembled WGS sequence"/>
</dbReference>
<dbReference type="GO" id="GO:0005737">
    <property type="term" value="C:cytoplasm"/>
    <property type="evidence" value="ECO:0007669"/>
    <property type="project" value="TreeGrafter"/>
</dbReference>